<reference evidence="2" key="1">
    <citation type="journal article" date="2013" name="Mol. Plant Microbe Interact.">
        <title>Global aspects of pacC regulation of pathogenicity genes in Colletotrichum gloeosporioides as revealed by transcriptome analysis.</title>
        <authorList>
            <person name="Alkan N."/>
            <person name="Meng X."/>
            <person name="Friedlander G."/>
            <person name="Reuveni E."/>
            <person name="Sukno S."/>
            <person name="Sherman A."/>
            <person name="Thon M."/>
            <person name="Fluhr R."/>
            <person name="Prusky D."/>
        </authorList>
    </citation>
    <scope>NUCLEOTIDE SEQUENCE [LARGE SCALE GENOMIC DNA]</scope>
    <source>
        <strain evidence="2">Cg-14</strain>
    </source>
</reference>
<sequence length="157" mass="17940">MDPVYDAEHDDEVRQLRKTMRQRWPVIEKHFAWIFGFTVDGVKLSELQPAAEQHSYTITNTQPNAMVSRMTDMRISVAAPPFSRDESLRGELDQLALIMEKNLTDSGARAEIALFPDVNRGMSAYVYLLYEAGEEVRAFHIAEIPDHGIEEDMAIQQ</sequence>
<name>T0M9C6_COLGC</name>
<gene>
    <name evidence="1" type="ORF">CGLO_02266</name>
</gene>
<comment type="caution">
    <text evidence="1">The sequence shown here is derived from an EMBL/GenBank/DDBJ whole genome shotgun (WGS) entry which is preliminary data.</text>
</comment>
<evidence type="ECO:0000313" key="2">
    <source>
        <dbReference type="Proteomes" id="UP000015530"/>
    </source>
</evidence>
<dbReference type="EMBL" id="AMYD01000461">
    <property type="protein sequence ID" value="EQB57585.1"/>
    <property type="molecule type" value="Genomic_DNA"/>
</dbReference>
<organism evidence="1 2">
    <name type="scientific">Colletotrichum gloeosporioides (strain Cg-14)</name>
    <name type="common">Anthracnose fungus</name>
    <name type="synonym">Glomerella cingulata</name>
    <dbReference type="NCBI Taxonomy" id="1237896"/>
    <lineage>
        <taxon>Eukaryota</taxon>
        <taxon>Fungi</taxon>
        <taxon>Dikarya</taxon>
        <taxon>Ascomycota</taxon>
        <taxon>Pezizomycotina</taxon>
        <taxon>Sordariomycetes</taxon>
        <taxon>Hypocreomycetidae</taxon>
        <taxon>Glomerellales</taxon>
        <taxon>Glomerellaceae</taxon>
        <taxon>Colletotrichum</taxon>
        <taxon>Colletotrichum gloeosporioides species complex</taxon>
    </lineage>
</organism>
<dbReference type="HOGENOM" id="CLU_1677743_0_0_1"/>
<accession>T0M9C6</accession>
<evidence type="ECO:0000313" key="1">
    <source>
        <dbReference type="EMBL" id="EQB57585.1"/>
    </source>
</evidence>
<dbReference type="Proteomes" id="UP000015530">
    <property type="component" value="Unassembled WGS sequence"/>
</dbReference>
<dbReference type="OrthoDB" id="4791002at2759"/>
<proteinExistence type="predicted"/>
<dbReference type="AlphaFoldDB" id="T0M9C6"/>
<protein>
    <submittedName>
        <fullName evidence="1">Uncharacterized protein</fullName>
    </submittedName>
</protein>